<evidence type="ECO:0000256" key="2">
    <source>
        <dbReference type="ARBA" id="ARBA00022679"/>
    </source>
</evidence>
<keyword evidence="2 7" id="KW-0808">Transferase</keyword>
<dbReference type="PANTHER" id="PTHR22883">
    <property type="entry name" value="ZINC FINGER DHHC DOMAIN CONTAINING PROTEIN"/>
    <property type="match status" value="1"/>
</dbReference>
<comment type="caution">
    <text evidence="9">The sequence shown here is derived from an EMBL/GenBank/DDBJ whole genome shotgun (WGS) entry which is preliminary data.</text>
</comment>
<keyword evidence="3" id="KW-0812">Transmembrane</keyword>
<accession>A0A4U1FSN8</accession>
<dbReference type="EMBL" id="RWIC01000006">
    <property type="protein sequence ID" value="TKC53365.1"/>
    <property type="molecule type" value="Genomic_DNA"/>
</dbReference>
<dbReference type="GO" id="GO:0005783">
    <property type="term" value="C:endoplasmic reticulum"/>
    <property type="evidence" value="ECO:0007669"/>
    <property type="project" value="TreeGrafter"/>
</dbReference>
<gene>
    <name evidence="9" type="ORF">EI555_005680</name>
</gene>
<dbReference type="PROSITE" id="PS50216">
    <property type="entry name" value="DHHC"/>
    <property type="match status" value="1"/>
</dbReference>
<dbReference type="GO" id="GO:0019706">
    <property type="term" value="F:protein-cysteine S-palmitoyltransferase activity"/>
    <property type="evidence" value="ECO:0007669"/>
    <property type="project" value="UniProtKB-EC"/>
</dbReference>
<comment type="similarity">
    <text evidence="7">Belongs to the DHHC palmitoyltransferase family.</text>
</comment>
<keyword evidence="5" id="KW-0472">Membrane</keyword>
<dbReference type="AlphaFoldDB" id="A0A4U1FSN8"/>
<evidence type="ECO:0000259" key="8">
    <source>
        <dbReference type="Pfam" id="PF01529"/>
    </source>
</evidence>
<comment type="domain">
    <text evidence="7">The DHHC domain is required for palmitoyltransferase activity.</text>
</comment>
<keyword evidence="6 7" id="KW-0012">Acyltransferase</keyword>
<feature type="non-terminal residue" evidence="9">
    <location>
        <position position="1"/>
    </location>
</feature>
<dbReference type="Proteomes" id="UP000308365">
    <property type="component" value="Unassembled WGS sequence"/>
</dbReference>
<name>A0A4U1FSN8_MONMO</name>
<keyword evidence="4" id="KW-1133">Transmembrane helix</keyword>
<sequence length="241" mass="25557">AMGQPWAVGSAEAASARLRLGPGTGLRAGAGSRAAPAGTLGPDLAACAGSLPAAQPTGQRGGLFLRSDPSIQAVMLAGRGQGQAWAYCYQCQSRRPPRSGHYSAWRRCILRRDHHGRPPGRRVRFRNYRPCVCLLLHAAGVLLHVCALPGPDPVCGAVRAGLRDRHVCGVCTAVRGWTALPWDVAAEGPDHVGVGSGRHSYDLGPSRNLQAALGPRWVIVWLWPFLASPLPGGRHHLPDHS</sequence>
<evidence type="ECO:0000313" key="10">
    <source>
        <dbReference type="Proteomes" id="UP000308365"/>
    </source>
</evidence>
<dbReference type="EC" id="2.3.1.225" evidence="7"/>
<dbReference type="InterPro" id="IPR001594">
    <property type="entry name" value="Palmitoyltrfase_DHHC"/>
</dbReference>
<dbReference type="GO" id="GO:0016020">
    <property type="term" value="C:membrane"/>
    <property type="evidence" value="ECO:0007669"/>
    <property type="project" value="UniProtKB-SubCell"/>
</dbReference>
<evidence type="ECO:0000313" key="9">
    <source>
        <dbReference type="EMBL" id="TKC53365.1"/>
    </source>
</evidence>
<evidence type="ECO:0000256" key="6">
    <source>
        <dbReference type="ARBA" id="ARBA00023315"/>
    </source>
</evidence>
<dbReference type="GO" id="GO:0005794">
    <property type="term" value="C:Golgi apparatus"/>
    <property type="evidence" value="ECO:0007669"/>
    <property type="project" value="TreeGrafter"/>
</dbReference>
<evidence type="ECO:0000256" key="1">
    <source>
        <dbReference type="ARBA" id="ARBA00004141"/>
    </source>
</evidence>
<protein>
    <recommendedName>
        <fullName evidence="7">Palmitoyltransferase</fullName>
        <ecNumber evidence="7">2.3.1.225</ecNumber>
    </recommendedName>
</protein>
<evidence type="ECO:0000256" key="5">
    <source>
        <dbReference type="ARBA" id="ARBA00023136"/>
    </source>
</evidence>
<proteinExistence type="inferred from homology"/>
<dbReference type="GO" id="GO:0006612">
    <property type="term" value="P:protein targeting to membrane"/>
    <property type="evidence" value="ECO:0007669"/>
    <property type="project" value="TreeGrafter"/>
</dbReference>
<dbReference type="InterPro" id="IPR039859">
    <property type="entry name" value="PFA4/ZDH16/20/ERF2-like"/>
</dbReference>
<evidence type="ECO:0000256" key="4">
    <source>
        <dbReference type="ARBA" id="ARBA00022989"/>
    </source>
</evidence>
<evidence type="ECO:0000256" key="7">
    <source>
        <dbReference type="RuleBase" id="RU079119"/>
    </source>
</evidence>
<organism evidence="9 10">
    <name type="scientific">Monodon monoceros</name>
    <name type="common">Narwhal</name>
    <name type="synonym">Ceratodon monodon</name>
    <dbReference type="NCBI Taxonomy" id="40151"/>
    <lineage>
        <taxon>Eukaryota</taxon>
        <taxon>Metazoa</taxon>
        <taxon>Chordata</taxon>
        <taxon>Craniata</taxon>
        <taxon>Vertebrata</taxon>
        <taxon>Euteleostomi</taxon>
        <taxon>Mammalia</taxon>
        <taxon>Eutheria</taxon>
        <taxon>Laurasiatheria</taxon>
        <taxon>Artiodactyla</taxon>
        <taxon>Whippomorpha</taxon>
        <taxon>Cetacea</taxon>
        <taxon>Odontoceti</taxon>
        <taxon>Monodontidae</taxon>
        <taxon>Monodon</taxon>
    </lineage>
</organism>
<feature type="domain" description="Palmitoyltransferase DHHC" evidence="8">
    <location>
        <begin position="86"/>
        <end position="144"/>
    </location>
</feature>
<dbReference type="Pfam" id="PF01529">
    <property type="entry name" value="DHHC"/>
    <property type="match status" value="1"/>
</dbReference>
<dbReference type="PANTHER" id="PTHR22883:SF414">
    <property type="entry name" value="PALMITOYLTRANSFERASE ZDHHC24-RELATED"/>
    <property type="match status" value="1"/>
</dbReference>
<comment type="catalytic activity">
    <reaction evidence="7">
        <text>L-cysteinyl-[protein] + hexadecanoyl-CoA = S-hexadecanoyl-L-cysteinyl-[protein] + CoA</text>
        <dbReference type="Rhea" id="RHEA:36683"/>
        <dbReference type="Rhea" id="RHEA-COMP:10131"/>
        <dbReference type="Rhea" id="RHEA-COMP:11032"/>
        <dbReference type="ChEBI" id="CHEBI:29950"/>
        <dbReference type="ChEBI" id="CHEBI:57287"/>
        <dbReference type="ChEBI" id="CHEBI:57379"/>
        <dbReference type="ChEBI" id="CHEBI:74151"/>
        <dbReference type="EC" id="2.3.1.225"/>
    </reaction>
</comment>
<comment type="subcellular location">
    <subcellularLocation>
        <location evidence="1">Membrane</location>
        <topology evidence="1">Multi-pass membrane protein</topology>
    </subcellularLocation>
</comment>
<evidence type="ECO:0000256" key="3">
    <source>
        <dbReference type="ARBA" id="ARBA00022692"/>
    </source>
</evidence>
<reference evidence="10" key="1">
    <citation type="journal article" date="2019" name="IScience">
        <title>Narwhal Genome Reveals Long-Term Low Genetic Diversity despite Current Large Abundance Size.</title>
        <authorList>
            <person name="Westbury M.V."/>
            <person name="Petersen B."/>
            <person name="Garde E."/>
            <person name="Heide-Jorgensen M.P."/>
            <person name="Lorenzen E.D."/>
        </authorList>
    </citation>
    <scope>NUCLEOTIDE SEQUENCE [LARGE SCALE GENOMIC DNA]</scope>
</reference>